<gene>
    <name evidence="2" type="ORF">LY28_00104</name>
</gene>
<accession>A0A318XRU6</accession>
<comment type="caution">
    <text evidence="2">The sequence shown here is derived from an EMBL/GenBank/DDBJ whole genome shotgun (WGS) entry which is preliminary data.</text>
</comment>
<name>A0A318XRU6_9FIRM</name>
<dbReference type="AlphaFoldDB" id="A0A318XRU6"/>
<dbReference type="Pfam" id="PF04392">
    <property type="entry name" value="ABC_sub_bind"/>
    <property type="match status" value="1"/>
</dbReference>
<proteinExistence type="predicted"/>
<evidence type="ECO:0000256" key="1">
    <source>
        <dbReference type="SAM" id="SignalP"/>
    </source>
</evidence>
<protein>
    <submittedName>
        <fullName evidence="2">Putative ABC transport system substrate-binding protein</fullName>
    </submittedName>
</protein>
<organism evidence="2 3">
    <name type="scientific">Ruminiclostridium sufflavum DSM 19573</name>
    <dbReference type="NCBI Taxonomy" id="1121337"/>
    <lineage>
        <taxon>Bacteria</taxon>
        <taxon>Bacillati</taxon>
        <taxon>Bacillota</taxon>
        <taxon>Clostridia</taxon>
        <taxon>Eubacteriales</taxon>
        <taxon>Oscillospiraceae</taxon>
        <taxon>Ruminiclostridium</taxon>
    </lineage>
</organism>
<dbReference type="PANTHER" id="PTHR35271:SF1">
    <property type="entry name" value="ABC TRANSPORTER, SUBSTRATE-BINDING LIPOPROTEIN"/>
    <property type="match status" value="1"/>
</dbReference>
<dbReference type="InterPro" id="IPR028082">
    <property type="entry name" value="Peripla_BP_I"/>
</dbReference>
<dbReference type="Proteomes" id="UP000248132">
    <property type="component" value="Unassembled WGS sequence"/>
</dbReference>
<dbReference type="EMBL" id="QKMR01000001">
    <property type="protein sequence ID" value="PYG90224.1"/>
    <property type="molecule type" value="Genomic_DNA"/>
</dbReference>
<dbReference type="OrthoDB" id="9776955at2"/>
<dbReference type="SUPFAM" id="SSF53822">
    <property type="entry name" value="Periplasmic binding protein-like I"/>
    <property type="match status" value="1"/>
</dbReference>
<evidence type="ECO:0000313" key="3">
    <source>
        <dbReference type="Proteomes" id="UP000248132"/>
    </source>
</evidence>
<dbReference type="InterPro" id="IPR007487">
    <property type="entry name" value="ABC_transpt-TYRBP-like"/>
</dbReference>
<sequence length="335" mass="35981">MKKFLSVVVLLCMTAAMLSFSACASGEAGENNSKEETGLKKIGIIQIMEHTSLNEIRKSILKRLEEKGYKDGENITVDYQNAQGDQINLKTISQKFVSSKYDMIIAIATPSAQVAAGETSEIPIVFSACTDPVSAGLVKDLDKPGKNITGTSDLISAEYNMKLAQRITPGIKTIGALYNSSEANSLLIIKHLKEYADKSGLDIVEGTVTNTSEVQQVAQSLAEKADAIFSPVDNTIASSMPMVSEIAVKAKKPLYVGADSMVKDGGLASCGINYEILGRETADMVIDIFNGKKPGDIPVKIMKDINICVNKDIAKRIGITIPEDVLKEAVHIFGN</sequence>
<keyword evidence="3" id="KW-1185">Reference proteome</keyword>
<dbReference type="Gene3D" id="3.40.50.2300">
    <property type="match status" value="2"/>
</dbReference>
<feature type="signal peptide" evidence="1">
    <location>
        <begin position="1"/>
        <end position="24"/>
    </location>
</feature>
<dbReference type="CDD" id="cd06325">
    <property type="entry name" value="PBP1_ABC_unchar_transporter"/>
    <property type="match status" value="1"/>
</dbReference>
<evidence type="ECO:0000313" key="2">
    <source>
        <dbReference type="EMBL" id="PYG90224.1"/>
    </source>
</evidence>
<keyword evidence="1" id="KW-0732">Signal</keyword>
<feature type="chain" id="PRO_5016423675" evidence="1">
    <location>
        <begin position="25"/>
        <end position="335"/>
    </location>
</feature>
<dbReference type="PANTHER" id="PTHR35271">
    <property type="entry name" value="ABC TRANSPORTER, SUBSTRATE-BINDING LIPOPROTEIN-RELATED"/>
    <property type="match status" value="1"/>
</dbReference>
<dbReference type="PROSITE" id="PS51257">
    <property type="entry name" value="PROKAR_LIPOPROTEIN"/>
    <property type="match status" value="1"/>
</dbReference>
<reference evidence="2 3" key="1">
    <citation type="submission" date="2018-06" db="EMBL/GenBank/DDBJ databases">
        <title>Genomic Encyclopedia of Type Strains, Phase I: the one thousand microbial genomes (KMG-I) project.</title>
        <authorList>
            <person name="Kyrpides N."/>
        </authorList>
    </citation>
    <scope>NUCLEOTIDE SEQUENCE [LARGE SCALE GENOMIC DNA]</scope>
    <source>
        <strain evidence="2 3">DSM 19573</strain>
    </source>
</reference>
<dbReference type="RefSeq" id="WP_110460205.1">
    <property type="nucleotide sequence ID" value="NZ_QKMR01000001.1"/>
</dbReference>